<protein>
    <submittedName>
        <fullName evidence="7">Uncharacterized protein</fullName>
    </submittedName>
</protein>
<keyword evidence="2" id="KW-0813">Transport</keyword>
<organism evidence="7 8">
    <name type="scientific">Shouchella xiaoxiensis</name>
    <dbReference type="NCBI Taxonomy" id="766895"/>
    <lineage>
        <taxon>Bacteria</taxon>
        <taxon>Bacillati</taxon>
        <taxon>Bacillota</taxon>
        <taxon>Bacilli</taxon>
        <taxon>Bacillales</taxon>
        <taxon>Bacillaceae</taxon>
        <taxon>Shouchella</taxon>
    </lineage>
</organism>
<dbReference type="PANTHER" id="PTHR42718:SF9">
    <property type="entry name" value="MAJOR FACILITATOR SUPERFAMILY MULTIDRUG TRANSPORTER MFSC"/>
    <property type="match status" value="1"/>
</dbReference>
<dbReference type="EMBL" id="JAFBCV010000030">
    <property type="protein sequence ID" value="MBM7841330.1"/>
    <property type="molecule type" value="Genomic_DNA"/>
</dbReference>
<keyword evidence="8" id="KW-1185">Reference proteome</keyword>
<feature type="transmembrane region" description="Helical" evidence="6">
    <location>
        <begin position="64"/>
        <end position="82"/>
    </location>
</feature>
<name>A0ABS2T0P9_9BACI</name>
<keyword evidence="3 6" id="KW-0812">Transmembrane</keyword>
<evidence type="ECO:0000313" key="7">
    <source>
        <dbReference type="EMBL" id="MBM7841330.1"/>
    </source>
</evidence>
<comment type="subcellular location">
    <subcellularLocation>
        <location evidence="1">Membrane</location>
        <topology evidence="1">Multi-pass membrane protein</topology>
    </subcellularLocation>
</comment>
<evidence type="ECO:0000256" key="1">
    <source>
        <dbReference type="ARBA" id="ARBA00004141"/>
    </source>
</evidence>
<sequence length="83" mass="8866">MKCLPRLPLVVISLVLSIWKLDNVLPQNKEAKLDYLSVVLSSLGLGGLLYGFSSASADGWTDTWVLTTLIVGSITLAAFISAT</sequence>
<dbReference type="PANTHER" id="PTHR42718">
    <property type="entry name" value="MAJOR FACILITATOR SUPERFAMILY MULTIDRUG TRANSPORTER MFSC"/>
    <property type="match status" value="1"/>
</dbReference>
<keyword evidence="5 6" id="KW-0472">Membrane</keyword>
<accession>A0ABS2T0P9</accession>
<reference evidence="7" key="1">
    <citation type="submission" date="2021-01" db="EMBL/GenBank/DDBJ databases">
        <title>Genomic Encyclopedia of Type Strains, Phase IV (KMG-IV): sequencing the most valuable type-strain genomes for metagenomic binning, comparative biology and taxonomic classification.</title>
        <authorList>
            <person name="Goeker M."/>
        </authorList>
    </citation>
    <scope>NUCLEOTIDE SEQUENCE</scope>
    <source>
        <strain evidence="7">DSM 21943</strain>
    </source>
</reference>
<dbReference type="Proteomes" id="UP001179280">
    <property type="component" value="Unassembled WGS sequence"/>
</dbReference>
<evidence type="ECO:0000256" key="5">
    <source>
        <dbReference type="ARBA" id="ARBA00023136"/>
    </source>
</evidence>
<proteinExistence type="predicted"/>
<evidence type="ECO:0000256" key="4">
    <source>
        <dbReference type="ARBA" id="ARBA00022989"/>
    </source>
</evidence>
<comment type="caution">
    <text evidence="7">The sequence shown here is derived from an EMBL/GenBank/DDBJ whole genome shotgun (WGS) entry which is preliminary data.</text>
</comment>
<evidence type="ECO:0000256" key="6">
    <source>
        <dbReference type="SAM" id="Phobius"/>
    </source>
</evidence>
<gene>
    <name evidence="7" type="ORF">JOC54_004634</name>
</gene>
<evidence type="ECO:0000256" key="2">
    <source>
        <dbReference type="ARBA" id="ARBA00022448"/>
    </source>
</evidence>
<feature type="transmembrane region" description="Helical" evidence="6">
    <location>
        <begin position="33"/>
        <end position="52"/>
    </location>
</feature>
<keyword evidence="4 6" id="KW-1133">Transmembrane helix</keyword>
<evidence type="ECO:0000313" key="8">
    <source>
        <dbReference type="Proteomes" id="UP001179280"/>
    </source>
</evidence>
<evidence type="ECO:0000256" key="3">
    <source>
        <dbReference type="ARBA" id="ARBA00022692"/>
    </source>
</evidence>